<sequence>MLLFGGPLRGVRHLRLLGHPGSDWAAPCPPSSHMLVRPIHIRRGATRSRLFRRTALDRLRLLLACPTLDEARFSLRFGRVNPTFLPVRWKLIFVVVFVDGWVCVKIHIIGHATLSPPTCSKNVPATKESYVHTVFTLSLDCAAILSILVSTPGA</sequence>
<dbReference type="EMBL" id="VDEP01000051">
    <property type="protein sequence ID" value="KAA1134542.1"/>
    <property type="molecule type" value="Genomic_DNA"/>
</dbReference>
<organism evidence="1 2">
    <name type="scientific">Puccinia graminis f. sp. tritici</name>
    <dbReference type="NCBI Taxonomy" id="56615"/>
    <lineage>
        <taxon>Eukaryota</taxon>
        <taxon>Fungi</taxon>
        <taxon>Dikarya</taxon>
        <taxon>Basidiomycota</taxon>
        <taxon>Pucciniomycotina</taxon>
        <taxon>Pucciniomycetes</taxon>
        <taxon>Pucciniales</taxon>
        <taxon>Pucciniaceae</taxon>
        <taxon>Puccinia</taxon>
    </lineage>
</organism>
<reference evidence="1 2" key="1">
    <citation type="submission" date="2019-05" db="EMBL/GenBank/DDBJ databases">
        <title>Emergence of the Ug99 lineage of the wheat stem rust pathogen through somatic hybridization.</title>
        <authorList>
            <person name="Li F."/>
            <person name="Upadhyaya N.M."/>
            <person name="Sperschneider J."/>
            <person name="Matny O."/>
            <person name="Nguyen-Phuc H."/>
            <person name="Mago R."/>
            <person name="Raley C."/>
            <person name="Miller M.E."/>
            <person name="Silverstein K.A.T."/>
            <person name="Henningsen E."/>
            <person name="Hirsch C.D."/>
            <person name="Visser B."/>
            <person name="Pretorius Z.A."/>
            <person name="Steffenson B.J."/>
            <person name="Schwessinger B."/>
            <person name="Dodds P.N."/>
            <person name="Figueroa M."/>
        </authorList>
    </citation>
    <scope>NUCLEOTIDE SEQUENCE [LARGE SCALE GENOMIC DNA]</scope>
    <source>
        <strain evidence="1 2">Ug99</strain>
    </source>
</reference>
<gene>
    <name evidence="1" type="ORF">PGTUg99_001246</name>
</gene>
<evidence type="ECO:0000313" key="1">
    <source>
        <dbReference type="EMBL" id="KAA1134542.1"/>
    </source>
</evidence>
<proteinExistence type="predicted"/>
<dbReference type="Proteomes" id="UP000325313">
    <property type="component" value="Unassembled WGS sequence"/>
</dbReference>
<dbReference type="AlphaFoldDB" id="A0A5B0S9R8"/>
<protein>
    <submittedName>
        <fullName evidence="1">Uncharacterized protein</fullName>
    </submittedName>
</protein>
<comment type="caution">
    <text evidence="1">The sequence shown here is derived from an EMBL/GenBank/DDBJ whole genome shotgun (WGS) entry which is preliminary data.</text>
</comment>
<evidence type="ECO:0000313" key="2">
    <source>
        <dbReference type="Proteomes" id="UP000325313"/>
    </source>
</evidence>
<name>A0A5B0S9R8_PUCGR</name>
<accession>A0A5B0S9R8</accession>